<feature type="compositionally biased region" description="Basic and acidic residues" evidence="2">
    <location>
        <begin position="56"/>
        <end position="65"/>
    </location>
</feature>
<dbReference type="PANTHER" id="PTHR14534">
    <property type="entry name" value="VACUOLAR IMPORT AND DEGRADATION PROTEIN 24"/>
    <property type="match status" value="1"/>
</dbReference>
<dbReference type="EMBL" id="KN847526">
    <property type="protein sequence ID" value="KIV88092.1"/>
    <property type="molecule type" value="Genomic_DNA"/>
</dbReference>
<dbReference type="AlphaFoldDB" id="A0A0D1YZR8"/>
<evidence type="ECO:0000313" key="3">
    <source>
        <dbReference type="EMBL" id="KIV88092.1"/>
    </source>
</evidence>
<dbReference type="GO" id="GO:0045721">
    <property type="term" value="P:negative regulation of gluconeogenesis"/>
    <property type="evidence" value="ECO:0007669"/>
    <property type="project" value="TreeGrafter"/>
</dbReference>
<proteinExistence type="inferred from homology"/>
<evidence type="ECO:0000256" key="2">
    <source>
        <dbReference type="SAM" id="MobiDB-lite"/>
    </source>
</evidence>
<evidence type="ECO:0000256" key="1">
    <source>
        <dbReference type="ARBA" id="ARBA00061469"/>
    </source>
</evidence>
<feature type="region of interest" description="Disordered" evidence="2">
    <location>
        <begin position="210"/>
        <end position="253"/>
    </location>
</feature>
<organism evidence="3 4">
    <name type="scientific">Exophiala mesophila</name>
    <name type="common">Black yeast-like fungus</name>
    <dbReference type="NCBI Taxonomy" id="212818"/>
    <lineage>
        <taxon>Eukaryota</taxon>
        <taxon>Fungi</taxon>
        <taxon>Dikarya</taxon>
        <taxon>Ascomycota</taxon>
        <taxon>Pezizomycotina</taxon>
        <taxon>Eurotiomycetes</taxon>
        <taxon>Chaetothyriomycetidae</taxon>
        <taxon>Chaetothyriales</taxon>
        <taxon>Herpotrichiellaceae</taxon>
        <taxon>Exophiala</taxon>
    </lineage>
</organism>
<evidence type="ECO:0008006" key="5">
    <source>
        <dbReference type="Google" id="ProtNLM"/>
    </source>
</evidence>
<reference evidence="3 4" key="1">
    <citation type="submission" date="2015-01" db="EMBL/GenBank/DDBJ databases">
        <title>The Genome Sequence of Exophiala mesophila CBS40295.</title>
        <authorList>
            <consortium name="The Broad Institute Genomics Platform"/>
            <person name="Cuomo C."/>
            <person name="de Hoog S."/>
            <person name="Gorbushina A."/>
            <person name="Stielow B."/>
            <person name="Teixiera M."/>
            <person name="Abouelleil A."/>
            <person name="Chapman S.B."/>
            <person name="Priest M."/>
            <person name="Young S.K."/>
            <person name="Wortman J."/>
            <person name="Nusbaum C."/>
            <person name="Birren B."/>
        </authorList>
    </citation>
    <scope>NUCLEOTIDE SEQUENCE [LARGE SCALE GENOMIC DNA]</scope>
    <source>
        <strain evidence="3 4">CBS 40295</strain>
    </source>
</reference>
<dbReference type="Pfam" id="PF09783">
    <property type="entry name" value="Vac_ImportDeg"/>
    <property type="match status" value="1"/>
</dbReference>
<dbReference type="RefSeq" id="XP_016219666.1">
    <property type="nucleotide sequence ID" value="XM_016374122.1"/>
</dbReference>
<dbReference type="OMA" id="DPGSQPY"/>
<dbReference type="GO" id="GO:0034657">
    <property type="term" value="C:GID complex"/>
    <property type="evidence" value="ECO:0007669"/>
    <property type="project" value="TreeGrafter"/>
</dbReference>
<dbReference type="STRING" id="212818.A0A0D1YZR8"/>
<sequence>MPPANSPTISRTSTPPINPYIRQLAEAISTPVADLASTLNLPALTNSFDEVPLHHRPAEDQDESHTPNTFLPTTHLGRDDFIQQPAMNPSQQSQPSSHQNYATVGGPPSRQSLYDWAMSRPEQSPAGLQTLSDESDDDDLDREIDRASTSAANTDPEGRRDLLRLERALQNYRNARQALRSNRSTRLSDMGAVPTASALRAYWQEEPDADLSNSARPWLAPLGMSTQTRRRLAETRSQQSDPRDWASPKRPRTSDSFARVRNLIRYLSQLRHTGLEGGLALAEELGLDSLYESEGSHVPSDLPMHINSLPIPEYTSWLRPGMVWHGLQSTDREPVRNAAMLVSTARRERQREIFRRTLGRRRRLGWEPSPPAPEVLTAGELLDAERWLSSLRQNVNGRWGFTQPPPAVASSSPGRTGGETESDHWPVHVAIHSVDYDSMTLTGTMSASHIPDKSLSTHPVTAGQDRAESSMSSFFTGEIIDFRLQPLETESEGRDYTVGGVDVDARYWARLGPFQQEIQKVRSLRGKNKNDYQQDSRLWDAFRKAAGGDGDHKDSPSDMGWGNAPSMTTDASGPGADDAPGSTQCPEELEMDQEAEDDQIMARSLGSAKWIMEKLSKEWILMRWKERCFVSPCSGLPDTAPDATRRIVTANNSSDGTRGSIDPSGNGDGSTSWGLTISGFYYVALNRMTGEIDGLYYDPGSQPYQALKMVPEGTVMRDRPTVTKVGSGRGEESSMEFGARCGCGEESCSDRVGLKRWFPSLEFR</sequence>
<feature type="region of interest" description="Disordered" evidence="2">
    <location>
        <begin position="544"/>
        <end position="595"/>
    </location>
</feature>
<dbReference type="GO" id="GO:0043161">
    <property type="term" value="P:proteasome-mediated ubiquitin-dependent protein catabolic process"/>
    <property type="evidence" value="ECO:0007669"/>
    <property type="project" value="TreeGrafter"/>
</dbReference>
<dbReference type="GeneID" id="27326864"/>
<dbReference type="GO" id="GO:0005773">
    <property type="term" value="C:vacuole"/>
    <property type="evidence" value="ECO:0007669"/>
    <property type="project" value="GOC"/>
</dbReference>
<keyword evidence="4" id="KW-1185">Reference proteome</keyword>
<dbReference type="HOGENOM" id="CLU_365239_0_0_1"/>
<feature type="region of interest" description="Disordered" evidence="2">
    <location>
        <begin position="650"/>
        <end position="669"/>
    </location>
</feature>
<dbReference type="OrthoDB" id="62at2759"/>
<dbReference type="InterPro" id="IPR018618">
    <property type="entry name" value="GID4/10-like"/>
</dbReference>
<accession>A0A0D1YZR8</accession>
<comment type="similarity">
    <text evidence="1">Belongs to the GID4/VID24 family.</text>
</comment>
<dbReference type="GO" id="GO:0006623">
    <property type="term" value="P:protein targeting to vacuole"/>
    <property type="evidence" value="ECO:0007669"/>
    <property type="project" value="TreeGrafter"/>
</dbReference>
<dbReference type="Proteomes" id="UP000054302">
    <property type="component" value="Unassembled WGS sequence"/>
</dbReference>
<protein>
    <recommendedName>
        <fullName evidence="5">Post-SET domain-containing protein</fullName>
    </recommendedName>
</protein>
<gene>
    <name evidence="3" type="ORF">PV10_09019</name>
</gene>
<name>A0A0D1YZR8_EXOME</name>
<feature type="region of interest" description="Disordered" evidence="2">
    <location>
        <begin position="56"/>
        <end position="113"/>
    </location>
</feature>
<feature type="compositionally biased region" description="Low complexity" evidence="2">
    <location>
        <begin position="83"/>
        <end position="99"/>
    </location>
</feature>
<feature type="region of interest" description="Disordered" evidence="2">
    <location>
        <begin position="121"/>
        <end position="140"/>
    </location>
</feature>
<dbReference type="GO" id="GO:0007039">
    <property type="term" value="P:protein catabolic process in the vacuole"/>
    <property type="evidence" value="ECO:0007669"/>
    <property type="project" value="TreeGrafter"/>
</dbReference>
<dbReference type="VEuPathDB" id="FungiDB:PV10_09019"/>
<evidence type="ECO:0000313" key="4">
    <source>
        <dbReference type="Proteomes" id="UP000054302"/>
    </source>
</evidence>
<feature type="region of interest" description="Disordered" evidence="2">
    <location>
        <begin position="399"/>
        <end position="422"/>
    </location>
</feature>
<dbReference type="PANTHER" id="PTHR14534:SF3">
    <property type="entry name" value="GID COMPLEX SUBUNIT 4 HOMOLOG"/>
    <property type="match status" value="1"/>
</dbReference>